<dbReference type="NCBIfam" id="TIGR00083">
    <property type="entry name" value="ribF"/>
    <property type="match status" value="1"/>
</dbReference>
<keyword evidence="3 14" id="KW-0285">Flavoprotein</keyword>
<comment type="pathway">
    <text evidence="1 14">Cofactor biosynthesis; FAD biosynthesis; FAD from FMN: step 1/1.</text>
</comment>
<dbReference type="EMBL" id="JAYGHY010000003">
    <property type="protein sequence ID" value="MEA5441229.1"/>
    <property type="molecule type" value="Genomic_DNA"/>
</dbReference>
<keyword evidence="8 14" id="KW-0418">Kinase</keyword>
<dbReference type="SUPFAM" id="SSF82114">
    <property type="entry name" value="Riboflavin kinase-like"/>
    <property type="match status" value="1"/>
</dbReference>
<keyword evidence="17" id="KW-1185">Reference proteome</keyword>
<dbReference type="SUPFAM" id="SSF52374">
    <property type="entry name" value="Nucleotidylyl transferase"/>
    <property type="match status" value="1"/>
</dbReference>
<keyword evidence="4 14" id="KW-0288">FMN</keyword>
<dbReference type="RefSeq" id="WP_323355381.1">
    <property type="nucleotide sequence ID" value="NZ_JAYGHY010000003.1"/>
</dbReference>
<dbReference type="CDD" id="cd02064">
    <property type="entry name" value="FAD_synthetase_N"/>
    <property type="match status" value="1"/>
</dbReference>
<comment type="pathway">
    <text evidence="2 14">Cofactor biosynthesis; FMN biosynthesis; FMN from riboflavin (ATP route): step 1/1.</text>
</comment>
<proteinExistence type="inferred from homology"/>
<comment type="catalytic activity">
    <reaction evidence="13 14">
        <text>FMN + ATP + H(+) = FAD + diphosphate</text>
        <dbReference type="Rhea" id="RHEA:17237"/>
        <dbReference type="ChEBI" id="CHEBI:15378"/>
        <dbReference type="ChEBI" id="CHEBI:30616"/>
        <dbReference type="ChEBI" id="CHEBI:33019"/>
        <dbReference type="ChEBI" id="CHEBI:57692"/>
        <dbReference type="ChEBI" id="CHEBI:58210"/>
        <dbReference type="EC" id="2.7.7.2"/>
    </reaction>
</comment>
<keyword evidence="10 14" id="KW-0067">ATP-binding</keyword>
<evidence type="ECO:0000256" key="5">
    <source>
        <dbReference type="ARBA" id="ARBA00022679"/>
    </source>
</evidence>
<organism evidence="16 17">
    <name type="scientific">Cyanobium gracile UHCC 0281</name>
    <dbReference type="NCBI Taxonomy" id="3110309"/>
    <lineage>
        <taxon>Bacteria</taxon>
        <taxon>Bacillati</taxon>
        <taxon>Cyanobacteriota</taxon>
        <taxon>Cyanophyceae</taxon>
        <taxon>Synechococcales</taxon>
        <taxon>Prochlorococcaceae</taxon>
        <taxon>Cyanobium</taxon>
    </lineage>
</organism>
<evidence type="ECO:0000256" key="13">
    <source>
        <dbReference type="ARBA" id="ARBA00049494"/>
    </source>
</evidence>
<evidence type="ECO:0000256" key="12">
    <source>
        <dbReference type="ARBA" id="ARBA00047880"/>
    </source>
</evidence>
<evidence type="ECO:0000256" key="7">
    <source>
        <dbReference type="ARBA" id="ARBA00022741"/>
    </source>
</evidence>
<dbReference type="Pfam" id="PF01687">
    <property type="entry name" value="Flavokinase"/>
    <property type="match status" value="1"/>
</dbReference>
<sequence>MIPLHDPRNALRPTAIALGSFDGLHRGHRRVITAVTEVQPVAQQRVVPTVVSFWPHPREVLHGETRLRLDLPEEKLELLAPLGIEQLVLVPFTRELAALTPERFVQEVLAEQLQACRIAVGTNFRFGVDRSGDVDDLARIGAALGIDVRVLPMLWDGAERVSSSRIRRALAAGNIDEAGRLMERPYRFSGPVVQGRGLGRQLGWPTANLAVDGRKFLPLEGVYAALAWRDGEAGAMAAVMNLGPQPTVDPLAPSAVEVHLLERNLELAGARLTVQPLRLLRRQQTFESLEALSRQIRLDADQALQICDSWCGPSFPPPLA</sequence>
<dbReference type="InterPro" id="IPR002606">
    <property type="entry name" value="Riboflavin_kinase_bac"/>
</dbReference>
<dbReference type="PANTHER" id="PTHR22749">
    <property type="entry name" value="RIBOFLAVIN KINASE/FMN ADENYLYLTRANSFERASE"/>
    <property type="match status" value="1"/>
</dbReference>
<accession>A0ABU5SRU9</accession>
<dbReference type="Gene3D" id="3.40.50.620">
    <property type="entry name" value="HUPs"/>
    <property type="match status" value="1"/>
</dbReference>
<dbReference type="Proteomes" id="UP001302329">
    <property type="component" value="Unassembled WGS sequence"/>
</dbReference>
<keyword evidence="6 14" id="KW-0548">Nucleotidyltransferase</keyword>
<dbReference type="EC" id="2.7.7.2" evidence="14"/>
<keyword evidence="7 14" id="KW-0547">Nucleotide-binding</keyword>
<dbReference type="InterPro" id="IPR023465">
    <property type="entry name" value="Riboflavin_kinase_dom_sf"/>
</dbReference>
<evidence type="ECO:0000256" key="4">
    <source>
        <dbReference type="ARBA" id="ARBA00022643"/>
    </source>
</evidence>
<dbReference type="InterPro" id="IPR015865">
    <property type="entry name" value="Riboflavin_kinase_bac/euk"/>
</dbReference>
<dbReference type="PIRSF" id="PIRSF004491">
    <property type="entry name" value="FAD_Synth"/>
    <property type="match status" value="1"/>
</dbReference>
<keyword evidence="11" id="KW-0511">Multifunctional enzyme</keyword>
<keyword evidence="5 14" id="KW-0808">Transferase</keyword>
<dbReference type="NCBIfam" id="NF004160">
    <property type="entry name" value="PRK05627.1-3"/>
    <property type="match status" value="1"/>
</dbReference>
<evidence type="ECO:0000256" key="1">
    <source>
        <dbReference type="ARBA" id="ARBA00004726"/>
    </source>
</evidence>
<feature type="domain" description="Riboflavin kinase" evidence="15">
    <location>
        <begin position="181"/>
        <end position="308"/>
    </location>
</feature>
<evidence type="ECO:0000256" key="6">
    <source>
        <dbReference type="ARBA" id="ARBA00022695"/>
    </source>
</evidence>
<keyword evidence="9 14" id="KW-0274">FAD</keyword>
<evidence type="ECO:0000313" key="17">
    <source>
        <dbReference type="Proteomes" id="UP001302329"/>
    </source>
</evidence>
<dbReference type="InterPro" id="IPR023468">
    <property type="entry name" value="Riboflavin_kinase"/>
</dbReference>
<gene>
    <name evidence="16" type="ORF">VB739_01525</name>
</gene>
<dbReference type="InterPro" id="IPR014729">
    <property type="entry name" value="Rossmann-like_a/b/a_fold"/>
</dbReference>
<evidence type="ECO:0000256" key="11">
    <source>
        <dbReference type="ARBA" id="ARBA00023268"/>
    </source>
</evidence>
<dbReference type="SMART" id="SM00904">
    <property type="entry name" value="Flavokinase"/>
    <property type="match status" value="1"/>
</dbReference>
<evidence type="ECO:0000256" key="2">
    <source>
        <dbReference type="ARBA" id="ARBA00005201"/>
    </source>
</evidence>
<evidence type="ECO:0000313" key="16">
    <source>
        <dbReference type="EMBL" id="MEA5441229.1"/>
    </source>
</evidence>
<comment type="similarity">
    <text evidence="14">Belongs to the ribF family.</text>
</comment>
<evidence type="ECO:0000256" key="3">
    <source>
        <dbReference type="ARBA" id="ARBA00022630"/>
    </source>
</evidence>
<comment type="caution">
    <text evidence="16">The sequence shown here is derived from an EMBL/GenBank/DDBJ whole genome shotgun (WGS) entry which is preliminary data.</text>
</comment>
<dbReference type="EC" id="2.7.1.26" evidence="14"/>
<evidence type="ECO:0000259" key="15">
    <source>
        <dbReference type="SMART" id="SM00904"/>
    </source>
</evidence>
<comment type="catalytic activity">
    <reaction evidence="12 14">
        <text>riboflavin + ATP = FMN + ADP + H(+)</text>
        <dbReference type="Rhea" id="RHEA:14357"/>
        <dbReference type="ChEBI" id="CHEBI:15378"/>
        <dbReference type="ChEBI" id="CHEBI:30616"/>
        <dbReference type="ChEBI" id="CHEBI:57986"/>
        <dbReference type="ChEBI" id="CHEBI:58210"/>
        <dbReference type="ChEBI" id="CHEBI:456216"/>
        <dbReference type="EC" id="2.7.1.26"/>
    </reaction>
</comment>
<dbReference type="Pfam" id="PF06574">
    <property type="entry name" value="FAD_syn"/>
    <property type="match status" value="1"/>
</dbReference>
<evidence type="ECO:0000256" key="8">
    <source>
        <dbReference type="ARBA" id="ARBA00022777"/>
    </source>
</evidence>
<evidence type="ECO:0000256" key="14">
    <source>
        <dbReference type="PIRNR" id="PIRNR004491"/>
    </source>
</evidence>
<evidence type="ECO:0000256" key="9">
    <source>
        <dbReference type="ARBA" id="ARBA00022827"/>
    </source>
</evidence>
<name>A0ABU5SRU9_9CYAN</name>
<reference evidence="16 17" key="1">
    <citation type="submission" date="2023-12" db="EMBL/GenBank/DDBJ databases">
        <title>Baltic Sea Cyanobacteria.</title>
        <authorList>
            <person name="Delbaje E."/>
            <person name="Fewer D.P."/>
            <person name="Shishido T.K."/>
        </authorList>
    </citation>
    <scope>NUCLEOTIDE SEQUENCE [LARGE SCALE GENOMIC DNA]</scope>
    <source>
        <strain evidence="16 17">UHCC 0281</strain>
    </source>
</reference>
<protein>
    <recommendedName>
        <fullName evidence="14">Riboflavin biosynthesis protein</fullName>
    </recommendedName>
    <domain>
        <recommendedName>
            <fullName evidence="14">Riboflavin kinase</fullName>
            <ecNumber evidence="14">2.7.1.26</ecNumber>
        </recommendedName>
        <alternativeName>
            <fullName evidence="14">Flavokinase</fullName>
        </alternativeName>
    </domain>
    <domain>
        <recommendedName>
            <fullName evidence="14">FMN adenylyltransferase</fullName>
            <ecNumber evidence="14">2.7.7.2</ecNumber>
        </recommendedName>
        <alternativeName>
            <fullName evidence="14">FAD pyrophosphorylase</fullName>
        </alternativeName>
        <alternativeName>
            <fullName evidence="14">FAD synthase</fullName>
        </alternativeName>
    </domain>
</protein>
<dbReference type="Gene3D" id="2.40.30.30">
    <property type="entry name" value="Riboflavin kinase-like"/>
    <property type="match status" value="1"/>
</dbReference>
<dbReference type="GO" id="GO:0008531">
    <property type="term" value="F:riboflavin kinase activity"/>
    <property type="evidence" value="ECO:0007669"/>
    <property type="project" value="UniProtKB-EC"/>
</dbReference>
<dbReference type="PANTHER" id="PTHR22749:SF6">
    <property type="entry name" value="RIBOFLAVIN KINASE"/>
    <property type="match status" value="1"/>
</dbReference>
<dbReference type="InterPro" id="IPR015864">
    <property type="entry name" value="FAD_synthase"/>
</dbReference>
<dbReference type="GO" id="GO:0003919">
    <property type="term" value="F:FMN adenylyltransferase activity"/>
    <property type="evidence" value="ECO:0007669"/>
    <property type="project" value="UniProtKB-EC"/>
</dbReference>
<evidence type="ECO:0000256" key="10">
    <source>
        <dbReference type="ARBA" id="ARBA00022840"/>
    </source>
</evidence>